<organism evidence="2 3">
    <name type="scientific">Mycobacterium marinum (strain ATCC BAA-535 / M)</name>
    <dbReference type="NCBI Taxonomy" id="216594"/>
    <lineage>
        <taxon>Bacteria</taxon>
        <taxon>Bacillati</taxon>
        <taxon>Actinomycetota</taxon>
        <taxon>Actinomycetes</taxon>
        <taxon>Mycobacteriales</taxon>
        <taxon>Mycobacteriaceae</taxon>
        <taxon>Mycobacterium</taxon>
        <taxon>Mycobacterium ulcerans group</taxon>
    </lineage>
</organism>
<keyword evidence="3" id="KW-1185">Reference proteome</keyword>
<dbReference type="AlphaFoldDB" id="B2HF51"/>
<dbReference type="InterPro" id="IPR029058">
    <property type="entry name" value="AB_hydrolase_fold"/>
</dbReference>
<gene>
    <name evidence="2" type="ordered locus">MMAR_3032</name>
</gene>
<dbReference type="InterPro" id="IPR051049">
    <property type="entry name" value="Dienelactone_hydrolase-like"/>
</dbReference>
<dbReference type="eggNOG" id="COG0412">
    <property type="taxonomic scope" value="Bacteria"/>
</dbReference>
<name>B2HF51_MYCMM</name>
<evidence type="ECO:0000313" key="3">
    <source>
        <dbReference type="Proteomes" id="UP000001190"/>
    </source>
</evidence>
<dbReference type="GO" id="GO:0016787">
    <property type="term" value="F:hydrolase activity"/>
    <property type="evidence" value="ECO:0007669"/>
    <property type="project" value="InterPro"/>
</dbReference>
<reference evidence="2 3" key="1">
    <citation type="journal article" date="2008" name="Genome Res.">
        <title>Insights from the complete genome sequence of Mycobacterium marinum on the evolution of Mycobacterium tuberculosis.</title>
        <authorList>
            <person name="Stinear T.P."/>
            <person name="Seemann T."/>
            <person name="Harrison P.F."/>
            <person name="Jenkin G.A."/>
            <person name="Davies J.K."/>
            <person name="Johnson P.D."/>
            <person name="Abdellah Z."/>
            <person name="Arrowsmith C."/>
            <person name="Chillingworth T."/>
            <person name="Churcher C."/>
            <person name="Clarke K."/>
            <person name="Cronin A."/>
            <person name="Davis P."/>
            <person name="Goodhead I."/>
            <person name="Holroyd N."/>
            <person name="Jagels K."/>
            <person name="Lord A."/>
            <person name="Moule S."/>
            <person name="Mungall K."/>
            <person name="Norbertczak H."/>
            <person name="Quail M.A."/>
            <person name="Rabbinowitsch E."/>
            <person name="Walker D."/>
            <person name="White B."/>
            <person name="Whitehead S."/>
            <person name="Small P.L."/>
            <person name="Brosch R."/>
            <person name="Ramakrishnan L."/>
            <person name="Fischbach M.A."/>
            <person name="Parkhill J."/>
            <person name="Cole S.T."/>
        </authorList>
    </citation>
    <scope>NUCLEOTIDE SEQUENCE [LARGE SCALE GENOMIC DNA]</scope>
    <source>
        <strain evidence="3">ATCC BAA-535 / M</strain>
    </source>
</reference>
<dbReference type="SUPFAM" id="SSF53474">
    <property type="entry name" value="alpha/beta-Hydrolases"/>
    <property type="match status" value="1"/>
</dbReference>
<dbReference type="PANTHER" id="PTHR46623">
    <property type="entry name" value="CARBOXYMETHYLENEBUTENOLIDASE-RELATED"/>
    <property type="match status" value="1"/>
</dbReference>
<feature type="domain" description="Dienelactone hydrolase" evidence="1">
    <location>
        <begin position="37"/>
        <end position="252"/>
    </location>
</feature>
<dbReference type="Gene3D" id="3.40.50.1820">
    <property type="entry name" value="alpha/beta hydrolase"/>
    <property type="match status" value="1"/>
</dbReference>
<accession>B2HF51</accession>
<dbReference type="PANTHER" id="PTHR46623:SF6">
    <property type="entry name" value="ALPHA_BETA-HYDROLASES SUPERFAMILY PROTEIN"/>
    <property type="match status" value="1"/>
</dbReference>
<sequence>MTPTYGNCARVPRTVATRLQLDDAMTTIDIDTPAGPIDALLGVPTGEGPWPGVVVVHDAIGYAPDNEAISERIAAAGYLALTPNMYARGGRARCITRVFRELLTKRGRALDDILAARDHLLAMAECSGQVGIAGFCMGGQFALILSPRGFGASAPFYGTPLPRHLSETLDGACPIVASFGNRDPLGLGAPSRLREVTQAKQIPADIKGYPGAGHSFANKLPRQPLLRITGFGYNEAATEDAWGRVFAFFGEHLAAGTSRG</sequence>
<dbReference type="STRING" id="216594.MMAR_3032"/>
<dbReference type="InterPro" id="IPR002925">
    <property type="entry name" value="Dienelactn_hydro"/>
</dbReference>
<evidence type="ECO:0000313" key="2">
    <source>
        <dbReference type="EMBL" id="ACC41469.1"/>
    </source>
</evidence>
<dbReference type="Pfam" id="PF01738">
    <property type="entry name" value="DLH"/>
    <property type="match status" value="1"/>
</dbReference>
<dbReference type="Proteomes" id="UP000001190">
    <property type="component" value="Chromosome"/>
</dbReference>
<dbReference type="KEGG" id="mmi:MMAR_3032"/>
<dbReference type="HOGENOM" id="CLU_054590_7_1_11"/>
<proteinExistence type="predicted"/>
<evidence type="ECO:0000259" key="1">
    <source>
        <dbReference type="Pfam" id="PF01738"/>
    </source>
</evidence>
<dbReference type="EMBL" id="CP000854">
    <property type="protein sequence ID" value="ACC41469.1"/>
    <property type="molecule type" value="Genomic_DNA"/>
</dbReference>
<protein>
    <recommendedName>
        <fullName evidence="1">Dienelactone hydrolase domain-containing protein</fullName>
    </recommendedName>
</protein>